<keyword evidence="3" id="KW-1185">Reference proteome</keyword>
<gene>
    <name evidence="2" type="ORF">PISMIDRAFT_23710</name>
</gene>
<dbReference type="Proteomes" id="UP000054018">
    <property type="component" value="Unassembled WGS sequence"/>
</dbReference>
<accession>A0A0C9YZX6</accession>
<evidence type="ECO:0000313" key="3">
    <source>
        <dbReference type="Proteomes" id="UP000054018"/>
    </source>
</evidence>
<proteinExistence type="predicted"/>
<feature type="compositionally biased region" description="Low complexity" evidence="1">
    <location>
        <begin position="181"/>
        <end position="204"/>
    </location>
</feature>
<dbReference type="OrthoDB" id="3262817at2759"/>
<reference evidence="3" key="2">
    <citation type="submission" date="2015-01" db="EMBL/GenBank/DDBJ databases">
        <title>Evolutionary Origins and Diversification of the Mycorrhizal Mutualists.</title>
        <authorList>
            <consortium name="DOE Joint Genome Institute"/>
            <consortium name="Mycorrhizal Genomics Consortium"/>
            <person name="Kohler A."/>
            <person name="Kuo A."/>
            <person name="Nagy L.G."/>
            <person name="Floudas D."/>
            <person name="Copeland A."/>
            <person name="Barry K.W."/>
            <person name="Cichocki N."/>
            <person name="Veneault-Fourrey C."/>
            <person name="LaButti K."/>
            <person name="Lindquist E.A."/>
            <person name="Lipzen A."/>
            <person name="Lundell T."/>
            <person name="Morin E."/>
            <person name="Murat C."/>
            <person name="Riley R."/>
            <person name="Ohm R."/>
            <person name="Sun H."/>
            <person name="Tunlid A."/>
            <person name="Henrissat B."/>
            <person name="Grigoriev I.V."/>
            <person name="Hibbett D.S."/>
            <person name="Martin F."/>
        </authorList>
    </citation>
    <scope>NUCLEOTIDE SEQUENCE [LARGE SCALE GENOMIC DNA]</scope>
    <source>
        <strain evidence="3">441</strain>
    </source>
</reference>
<feature type="region of interest" description="Disordered" evidence="1">
    <location>
        <begin position="119"/>
        <end position="347"/>
    </location>
</feature>
<evidence type="ECO:0000313" key="2">
    <source>
        <dbReference type="EMBL" id="KIK22336.1"/>
    </source>
</evidence>
<dbReference type="EMBL" id="KN833740">
    <property type="protein sequence ID" value="KIK22336.1"/>
    <property type="molecule type" value="Genomic_DNA"/>
</dbReference>
<protein>
    <submittedName>
        <fullName evidence="2">Uncharacterized protein</fullName>
    </submittedName>
</protein>
<evidence type="ECO:0000256" key="1">
    <source>
        <dbReference type="SAM" id="MobiDB-lite"/>
    </source>
</evidence>
<dbReference type="STRING" id="765257.A0A0C9YZX6"/>
<dbReference type="HOGENOM" id="CLU_645739_0_0_1"/>
<organism evidence="2 3">
    <name type="scientific">Pisolithus microcarpus 441</name>
    <dbReference type="NCBI Taxonomy" id="765257"/>
    <lineage>
        <taxon>Eukaryota</taxon>
        <taxon>Fungi</taxon>
        <taxon>Dikarya</taxon>
        <taxon>Basidiomycota</taxon>
        <taxon>Agaricomycotina</taxon>
        <taxon>Agaricomycetes</taxon>
        <taxon>Agaricomycetidae</taxon>
        <taxon>Boletales</taxon>
        <taxon>Sclerodermatineae</taxon>
        <taxon>Pisolithaceae</taxon>
        <taxon>Pisolithus</taxon>
    </lineage>
</organism>
<reference evidence="2 3" key="1">
    <citation type="submission" date="2014-04" db="EMBL/GenBank/DDBJ databases">
        <authorList>
            <consortium name="DOE Joint Genome Institute"/>
            <person name="Kuo A."/>
            <person name="Kohler A."/>
            <person name="Costa M.D."/>
            <person name="Nagy L.G."/>
            <person name="Floudas D."/>
            <person name="Copeland A."/>
            <person name="Barry K.W."/>
            <person name="Cichocki N."/>
            <person name="Veneault-Fourrey C."/>
            <person name="LaButti K."/>
            <person name="Lindquist E.A."/>
            <person name="Lipzen A."/>
            <person name="Lundell T."/>
            <person name="Morin E."/>
            <person name="Murat C."/>
            <person name="Sun H."/>
            <person name="Tunlid A."/>
            <person name="Henrissat B."/>
            <person name="Grigoriev I.V."/>
            <person name="Hibbett D.S."/>
            <person name="Martin F."/>
            <person name="Nordberg H.P."/>
            <person name="Cantor M.N."/>
            <person name="Hua S.X."/>
        </authorList>
    </citation>
    <scope>NUCLEOTIDE SEQUENCE [LARGE SCALE GENOMIC DNA]</scope>
    <source>
        <strain evidence="2 3">441</strain>
    </source>
</reference>
<feature type="compositionally biased region" description="Polar residues" evidence="1">
    <location>
        <begin position="253"/>
        <end position="264"/>
    </location>
</feature>
<name>A0A0C9YZX6_9AGAM</name>
<dbReference type="AlphaFoldDB" id="A0A0C9YZX6"/>
<sequence>MATHQCVDWSRNPPARKLDVLVLSHGDTHIYAVVPKLFKARQMSSQSTNRARIIAQQDLDRLAREEFNLGGADLEFYSSCIKLCNVDVPARIGEHVWEYISSLIGCLFVIAREPTVNRARESEATSHPSPPPPEQSVRPSIHDGESELPVNEDEPHDSSYSTADKTGGEGVPEGVDLPTDGGNIEIGEEGGNSSPGKGGVSSPVEDTRTTDDEQGAQGNGIIMRKRPARQNLPESEEEEPVARRRRIVKSGQEETSPPSSSQFGTRGPTARSRKRMPRSPTKPSRDPAEEYELMDDMTFGSQRRGVSHSRSRSIKDEKTIVNSPSTSGYREPEPEPVFTQVPRGTQQEGQERIYIIVAHRPSKQESKFAVKGSTKVSKVISSVCKSFTLDASQ</sequence>